<dbReference type="RefSeq" id="WP_146959934.1">
    <property type="nucleotide sequence ID" value="NZ_CP042467.1"/>
</dbReference>
<keyword evidence="1 2" id="KW-0732">Signal</keyword>
<dbReference type="SUPFAM" id="SSF56925">
    <property type="entry name" value="OMPA-like"/>
    <property type="match status" value="1"/>
</dbReference>
<protein>
    <recommendedName>
        <fullName evidence="3">Outer membrane protein beta-barrel domain-containing protein</fullName>
    </recommendedName>
</protein>
<dbReference type="OrthoDB" id="5506874at2"/>
<dbReference type="Pfam" id="PF13505">
    <property type="entry name" value="OMP_b-brl"/>
    <property type="match status" value="1"/>
</dbReference>
<dbReference type="AlphaFoldDB" id="A0A5B8XV31"/>
<organism evidence="4 5">
    <name type="scientific">Microvenator marinus</name>
    <dbReference type="NCBI Taxonomy" id="2600177"/>
    <lineage>
        <taxon>Bacteria</taxon>
        <taxon>Deltaproteobacteria</taxon>
        <taxon>Bradymonadales</taxon>
        <taxon>Microvenatoraceae</taxon>
        <taxon>Microvenator</taxon>
    </lineage>
</organism>
<keyword evidence="5" id="KW-1185">Reference proteome</keyword>
<evidence type="ECO:0000256" key="1">
    <source>
        <dbReference type="ARBA" id="ARBA00022729"/>
    </source>
</evidence>
<evidence type="ECO:0000313" key="5">
    <source>
        <dbReference type="Proteomes" id="UP000321595"/>
    </source>
</evidence>
<dbReference type="EMBL" id="CP042467">
    <property type="protein sequence ID" value="QED27943.1"/>
    <property type="molecule type" value="Genomic_DNA"/>
</dbReference>
<feature type="domain" description="Outer membrane protein beta-barrel" evidence="3">
    <location>
        <begin position="10"/>
        <end position="188"/>
    </location>
</feature>
<evidence type="ECO:0000256" key="2">
    <source>
        <dbReference type="SAM" id="SignalP"/>
    </source>
</evidence>
<name>A0A5B8XV31_9DELT</name>
<dbReference type="InterPro" id="IPR011250">
    <property type="entry name" value="OMP/PagP_B-barrel"/>
</dbReference>
<feature type="chain" id="PRO_5022692405" description="Outer membrane protein beta-barrel domain-containing protein" evidence="2">
    <location>
        <begin position="25"/>
        <end position="194"/>
    </location>
</feature>
<evidence type="ECO:0000259" key="3">
    <source>
        <dbReference type="Pfam" id="PF13505"/>
    </source>
</evidence>
<dbReference type="KEGG" id="bbae:FRD01_11985"/>
<sequence length="194" mass="21184">MRKYKLIQMFLFLGLVFGASQAWALDGYKDRRGVFGGLGVGGGVGASELDQEGESTGLDDAREMGLTLRAEIGGGYTKWLTFSGQGNWWIRTVEVGTRKLEHHHFNLLANGNVYFLDTLYATGGFGLAYAAFDASTLLGTREYREMGFAAKAGVGAEFFVNGTVAAGVEATYTRHFYSNSYFDTVGGGLVMRWY</sequence>
<evidence type="ECO:0000313" key="4">
    <source>
        <dbReference type="EMBL" id="QED27943.1"/>
    </source>
</evidence>
<reference evidence="4 5" key="1">
    <citation type="submission" date="2019-08" db="EMBL/GenBank/DDBJ databases">
        <authorList>
            <person name="Liang Q."/>
        </authorList>
    </citation>
    <scope>NUCLEOTIDE SEQUENCE [LARGE SCALE GENOMIC DNA]</scope>
    <source>
        <strain evidence="4 5">V1718</strain>
    </source>
</reference>
<feature type="signal peptide" evidence="2">
    <location>
        <begin position="1"/>
        <end position="24"/>
    </location>
</feature>
<dbReference type="Proteomes" id="UP000321595">
    <property type="component" value="Chromosome"/>
</dbReference>
<accession>A0A5B8XV31</accession>
<dbReference type="Gene3D" id="2.40.160.20">
    <property type="match status" value="1"/>
</dbReference>
<proteinExistence type="predicted"/>
<gene>
    <name evidence="4" type="ORF">FRD01_11985</name>
</gene>
<dbReference type="InterPro" id="IPR027385">
    <property type="entry name" value="Beta-barrel_OMP"/>
</dbReference>